<dbReference type="Proteomes" id="UP000748025">
    <property type="component" value="Unassembled WGS sequence"/>
</dbReference>
<keyword evidence="2" id="KW-1185">Reference proteome</keyword>
<dbReference type="AlphaFoldDB" id="A0A9P7N1C5"/>
<accession>A0A9P7N1C5</accession>
<comment type="caution">
    <text evidence="1">The sequence shown here is derived from an EMBL/GenBank/DDBJ whole genome shotgun (WGS) entry which is preliminary data.</text>
</comment>
<feature type="non-terminal residue" evidence="1">
    <location>
        <position position="1"/>
    </location>
</feature>
<sequence>RARKSRTVGRHVQMMPTLISTVDQRPTPKKSQVGFLVSMPNLTRDRRRRTLTT</sequence>
<name>A0A9P7N1C5_9HYPO</name>
<evidence type="ECO:0000313" key="2">
    <source>
        <dbReference type="Proteomes" id="UP000748025"/>
    </source>
</evidence>
<gene>
    <name evidence="1" type="ORF">E4U43_006975</name>
</gene>
<reference evidence="1" key="1">
    <citation type="journal article" date="2020" name="bioRxiv">
        <title>Whole genome comparisons of ergot fungi reveals the divergence and evolution of species within the genus Claviceps are the result of varying mechanisms driving genome evolution and host range expansion.</title>
        <authorList>
            <person name="Wyka S.A."/>
            <person name="Mondo S.J."/>
            <person name="Liu M."/>
            <person name="Dettman J."/>
            <person name="Nalam V."/>
            <person name="Broders K.D."/>
        </authorList>
    </citation>
    <scope>NUCLEOTIDE SEQUENCE</scope>
    <source>
        <strain evidence="1">CCC 602</strain>
    </source>
</reference>
<evidence type="ECO:0000313" key="1">
    <source>
        <dbReference type="EMBL" id="KAG5978922.1"/>
    </source>
</evidence>
<protein>
    <submittedName>
        <fullName evidence="1">Uncharacterized protein</fullName>
    </submittedName>
</protein>
<dbReference type="EMBL" id="SRPW01005040">
    <property type="protein sequence ID" value="KAG5978922.1"/>
    <property type="molecule type" value="Genomic_DNA"/>
</dbReference>
<feature type="non-terminal residue" evidence="1">
    <location>
        <position position="53"/>
    </location>
</feature>
<proteinExistence type="predicted"/>
<organism evidence="1 2">
    <name type="scientific">Claviceps pusilla</name>
    <dbReference type="NCBI Taxonomy" id="123648"/>
    <lineage>
        <taxon>Eukaryota</taxon>
        <taxon>Fungi</taxon>
        <taxon>Dikarya</taxon>
        <taxon>Ascomycota</taxon>
        <taxon>Pezizomycotina</taxon>
        <taxon>Sordariomycetes</taxon>
        <taxon>Hypocreomycetidae</taxon>
        <taxon>Hypocreales</taxon>
        <taxon>Clavicipitaceae</taxon>
        <taxon>Claviceps</taxon>
    </lineage>
</organism>